<dbReference type="PANTHER" id="PTHR14359">
    <property type="entry name" value="HOMO-OLIGOMERIC FLAVIN CONTAINING CYS DECARBOXYLASE FAMILY"/>
    <property type="match status" value="1"/>
</dbReference>
<organism evidence="2 3">
    <name type="scientific">Sporomusa ovata</name>
    <dbReference type="NCBI Taxonomy" id="2378"/>
    <lineage>
        <taxon>Bacteria</taxon>
        <taxon>Bacillati</taxon>
        <taxon>Bacillota</taxon>
        <taxon>Negativicutes</taxon>
        <taxon>Selenomonadales</taxon>
        <taxon>Sporomusaceae</taxon>
        <taxon>Sporomusa</taxon>
    </lineage>
</organism>
<dbReference type="GO" id="GO:0071513">
    <property type="term" value="C:phosphopantothenoylcysteine decarboxylase complex"/>
    <property type="evidence" value="ECO:0007669"/>
    <property type="project" value="TreeGrafter"/>
</dbReference>
<evidence type="ECO:0000313" key="3">
    <source>
        <dbReference type="Proteomes" id="UP000049855"/>
    </source>
</evidence>
<evidence type="ECO:0000259" key="1">
    <source>
        <dbReference type="Pfam" id="PF02441"/>
    </source>
</evidence>
<dbReference type="EMBL" id="CTRP01000014">
    <property type="protein sequence ID" value="CQR73617.1"/>
    <property type="molecule type" value="Genomic_DNA"/>
</dbReference>
<proteinExistence type="predicted"/>
<dbReference type="EC" id="4.1.1.36" evidence="2"/>
<dbReference type="GO" id="GO:0015937">
    <property type="term" value="P:coenzyme A biosynthetic process"/>
    <property type="evidence" value="ECO:0007669"/>
    <property type="project" value="TreeGrafter"/>
</dbReference>
<evidence type="ECO:0000313" key="2">
    <source>
        <dbReference type="EMBL" id="CQR73617.1"/>
    </source>
</evidence>
<sequence>MLNGKNIIIGVTGCSPAYKAADIISKLVILHANVDVIMTNSATKFIAPLTFRNASGNPVILDQFADPVSWNTGHKKLADKADLLLIAPATANIIGKAANGIADDMLSTTILSTEAVTVFAPHMNPKMYKKPVVQRNIQTLREDGCRFIQQEKTMPSGRTLYSMLADIEFIIQEVTGILLAKAK</sequence>
<dbReference type="AlphaFoldDB" id="A0A0U1L1R2"/>
<feature type="domain" description="Flavoprotein" evidence="1">
    <location>
        <begin position="5"/>
        <end position="157"/>
    </location>
</feature>
<protein>
    <submittedName>
        <fullName evidence="2">Phosphopantothenoylcysteine decarboxylase / Phosphopantothenoylcysteine synthetase</fullName>
        <ecNumber evidence="2">4.1.1.36</ecNumber>
        <ecNumber evidence="2">6.3.2.5</ecNumber>
    </submittedName>
</protein>
<gene>
    <name evidence="2" type="ORF">SpAn4DRAFT_0079</name>
</gene>
<dbReference type="RefSeq" id="WP_021170891.1">
    <property type="nucleotide sequence ID" value="NZ_CTRP01000014.1"/>
</dbReference>
<reference evidence="3" key="1">
    <citation type="submission" date="2015-03" db="EMBL/GenBank/DDBJ databases">
        <authorList>
            <person name="Nijsse Bart"/>
        </authorList>
    </citation>
    <scope>NUCLEOTIDE SEQUENCE [LARGE SCALE GENOMIC DNA]</scope>
</reference>
<dbReference type="PANTHER" id="PTHR14359:SF6">
    <property type="entry name" value="PHOSPHOPANTOTHENOYLCYSTEINE DECARBOXYLASE"/>
    <property type="match status" value="1"/>
</dbReference>
<dbReference type="Proteomes" id="UP000049855">
    <property type="component" value="Unassembled WGS sequence"/>
</dbReference>
<dbReference type="GO" id="GO:0010181">
    <property type="term" value="F:FMN binding"/>
    <property type="evidence" value="ECO:0007669"/>
    <property type="project" value="TreeGrafter"/>
</dbReference>
<accession>A0A0U1L1R2</accession>
<dbReference type="GO" id="GO:0004632">
    <property type="term" value="F:phosphopantothenate--cysteine ligase activity"/>
    <property type="evidence" value="ECO:0007669"/>
    <property type="project" value="UniProtKB-EC"/>
</dbReference>
<name>A0A0U1L1R2_9FIRM</name>
<keyword evidence="2" id="KW-0436">Ligase</keyword>
<dbReference type="InterPro" id="IPR036551">
    <property type="entry name" value="Flavin_trans-like"/>
</dbReference>
<dbReference type="Gene3D" id="3.40.50.1950">
    <property type="entry name" value="Flavin prenyltransferase-like"/>
    <property type="match status" value="1"/>
</dbReference>
<keyword evidence="3" id="KW-1185">Reference proteome</keyword>
<keyword evidence="2" id="KW-0456">Lyase</keyword>
<dbReference type="InterPro" id="IPR003382">
    <property type="entry name" value="Flavoprotein"/>
</dbReference>
<dbReference type="SUPFAM" id="SSF52507">
    <property type="entry name" value="Homo-oligomeric flavin-containing Cys decarboxylases, HFCD"/>
    <property type="match status" value="1"/>
</dbReference>
<dbReference type="EC" id="6.3.2.5" evidence="2"/>
<dbReference type="Pfam" id="PF02441">
    <property type="entry name" value="Flavoprotein"/>
    <property type="match status" value="1"/>
</dbReference>
<dbReference type="GO" id="GO:0004633">
    <property type="term" value="F:phosphopantothenoylcysteine decarboxylase activity"/>
    <property type="evidence" value="ECO:0007669"/>
    <property type="project" value="UniProtKB-EC"/>
</dbReference>